<dbReference type="EMBL" id="BLJY01000002">
    <property type="protein sequence ID" value="GFF12958.1"/>
    <property type="molecule type" value="Genomic_DNA"/>
</dbReference>
<accession>A0A5M3YTH0</accession>
<keyword evidence="3" id="KW-0804">Transcription</keyword>
<dbReference type="GO" id="GO:0003677">
    <property type="term" value="F:DNA binding"/>
    <property type="evidence" value="ECO:0007669"/>
    <property type="project" value="InterPro"/>
</dbReference>
<dbReference type="AlphaFoldDB" id="A0A5M3YTH0"/>
<dbReference type="VEuPathDB" id="FungiDB:ATEG_01967"/>
<evidence type="ECO:0000256" key="4">
    <source>
        <dbReference type="ARBA" id="ARBA00023242"/>
    </source>
</evidence>
<dbReference type="OrthoDB" id="1747771at2759"/>
<dbReference type="CDD" id="cd12148">
    <property type="entry name" value="fungal_TF_MHR"/>
    <property type="match status" value="1"/>
</dbReference>
<evidence type="ECO:0000259" key="5">
    <source>
        <dbReference type="Pfam" id="PF04082"/>
    </source>
</evidence>
<protein>
    <submittedName>
        <fullName evidence="6">Fungal-trans multi-domain protein</fullName>
    </submittedName>
</protein>
<dbReference type="InterPro" id="IPR007219">
    <property type="entry name" value="XnlR_reg_dom"/>
</dbReference>
<dbReference type="GO" id="GO:0006351">
    <property type="term" value="P:DNA-templated transcription"/>
    <property type="evidence" value="ECO:0007669"/>
    <property type="project" value="InterPro"/>
</dbReference>
<evidence type="ECO:0000313" key="7">
    <source>
        <dbReference type="Proteomes" id="UP000452235"/>
    </source>
</evidence>
<evidence type="ECO:0000256" key="1">
    <source>
        <dbReference type="ARBA" id="ARBA00004123"/>
    </source>
</evidence>
<dbReference type="PANTHER" id="PTHR31001:SF90">
    <property type="entry name" value="CENTROMERE DNA-BINDING PROTEIN COMPLEX CBF3 SUBUNIT B"/>
    <property type="match status" value="1"/>
</dbReference>
<reference evidence="6 7" key="1">
    <citation type="submission" date="2020-01" db="EMBL/GenBank/DDBJ databases">
        <title>Aspergillus terreus IFO 6365 whole genome shotgun sequence.</title>
        <authorList>
            <person name="Kanamasa S."/>
            <person name="Takahashi H."/>
        </authorList>
    </citation>
    <scope>NUCLEOTIDE SEQUENCE [LARGE SCALE GENOMIC DNA]</scope>
    <source>
        <strain evidence="6 7">IFO 6365</strain>
    </source>
</reference>
<gene>
    <name evidence="6" type="ORF">ATEIFO6365_0002006800</name>
</gene>
<dbReference type="PANTHER" id="PTHR31001">
    <property type="entry name" value="UNCHARACTERIZED TRANSCRIPTIONAL REGULATORY PROTEIN"/>
    <property type="match status" value="1"/>
</dbReference>
<evidence type="ECO:0000313" key="6">
    <source>
        <dbReference type="EMBL" id="GFF12958.1"/>
    </source>
</evidence>
<feature type="domain" description="Xylanolytic transcriptional activator regulatory" evidence="5">
    <location>
        <begin position="142"/>
        <end position="302"/>
    </location>
</feature>
<dbReference type="GO" id="GO:0008270">
    <property type="term" value="F:zinc ion binding"/>
    <property type="evidence" value="ECO:0007669"/>
    <property type="project" value="InterPro"/>
</dbReference>
<sequence>MLELLRENSLLRERITRLETSLTLSRNAGTLSPAATPTPGDGALCLTKTSKEEIRQLENHIVTVEIINFTGVRQIEGQIIACQGADGLPSTRCLSDNPIQTIPSRSLSEAVIQFSLRTLGFIHCAVRANVFYTEHQDLWTKLSQGDLSGTRNHHWMAVYYALLTTGLYFIDIEDLSTNHHLEIQQRCGLAGNNLKENKTHLARAWYDACLRELDLANVTGKASLRAIQAVAILTLCNLNFGEMERESLLHGLAVSAARYLGMHRLGSEGKHPQDLASKSLWSTQADRELGRRLWWTLVICDWLGCWSRSPSIYPESFDCNLARGAFDHEILLDTMPSSTVSPLDYHLVMAKLAYLVFTRFKAKKDEISNALSNFLDELDEIKRSSSLLNTKVPSSFDGALHWTIFPRYLLTQILDYLRMSLAQLFLFRALETSQDEMYAHAEAVRSAESILQARFHRVPGFFQSSWVISAATAASGILLMLDHLCFRNEKDEAQTARHLAYISQCLATVDGLKSNPEVHRRLIALGHLFKSAQDYTLHLPPHKPDIVKQARQPEDFALDARTGAAAFSLSPADPVGSNTIPTSDPLGWPDDSQGWLDELLPGALEFDAPFLADFS</sequence>
<organism evidence="6 7">
    <name type="scientific">Aspergillus terreus</name>
    <dbReference type="NCBI Taxonomy" id="33178"/>
    <lineage>
        <taxon>Eukaryota</taxon>
        <taxon>Fungi</taxon>
        <taxon>Dikarya</taxon>
        <taxon>Ascomycota</taxon>
        <taxon>Pezizomycotina</taxon>
        <taxon>Eurotiomycetes</taxon>
        <taxon>Eurotiomycetidae</taxon>
        <taxon>Eurotiales</taxon>
        <taxon>Aspergillaceae</taxon>
        <taxon>Aspergillus</taxon>
        <taxon>Aspergillus subgen. Circumdati</taxon>
    </lineage>
</organism>
<keyword evidence="7" id="KW-1185">Reference proteome</keyword>
<comment type="caution">
    <text evidence="6">The sequence shown here is derived from an EMBL/GenBank/DDBJ whole genome shotgun (WGS) entry which is preliminary data.</text>
</comment>
<dbReference type="GO" id="GO:0005634">
    <property type="term" value="C:nucleus"/>
    <property type="evidence" value="ECO:0007669"/>
    <property type="project" value="UniProtKB-SubCell"/>
</dbReference>
<evidence type="ECO:0000256" key="2">
    <source>
        <dbReference type="ARBA" id="ARBA00023015"/>
    </source>
</evidence>
<proteinExistence type="predicted"/>
<evidence type="ECO:0000256" key="3">
    <source>
        <dbReference type="ARBA" id="ARBA00023163"/>
    </source>
</evidence>
<comment type="subcellular location">
    <subcellularLocation>
        <location evidence="1">Nucleus</location>
    </subcellularLocation>
</comment>
<dbReference type="InterPro" id="IPR050613">
    <property type="entry name" value="Sec_Metabolite_Reg"/>
</dbReference>
<dbReference type="Proteomes" id="UP000452235">
    <property type="component" value="Unassembled WGS sequence"/>
</dbReference>
<dbReference type="Pfam" id="PF04082">
    <property type="entry name" value="Fungal_trans"/>
    <property type="match status" value="1"/>
</dbReference>
<keyword evidence="2" id="KW-0805">Transcription regulation</keyword>
<keyword evidence="4" id="KW-0539">Nucleus</keyword>
<name>A0A5M3YTH0_ASPTE</name>